<dbReference type="EMBL" id="CM023472">
    <property type="protein sequence ID" value="KAH7960155.1"/>
    <property type="molecule type" value="Genomic_DNA"/>
</dbReference>
<evidence type="ECO:0000313" key="1">
    <source>
        <dbReference type="EMBL" id="KAH7960155.1"/>
    </source>
</evidence>
<gene>
    <name evidence="1" type="ORF">HPB49_017458</name>
</gene>
<comment type="caution">
    <text evidence="1">The sequence shown here is derived from an EMBL/GenBank/DDBJ whole genome shotgun (WGS) entry which is preliminary data.</text>
</comment>
<reference evidence="1" key="1">
    <citation type="submission" date="2020-05" db="EMBL/GenBank/DDBJ databases">
        <title>Large-scale comparative analyses of tick genomes elucidate their genetic diversity and vector capacities.</title>
        <authorList>
            <person name="Jia N."/>
            <person name="Wang J."/>
            <person name="Shi W."/>
            <person name="Du L."/>
            <person name="Sun Y."/>
            <person name="Zhan W."/>
            <person name="Jiang J."/>
            <person name="Wang Q."/>
            <person name="Zhang B."/>
            <person name="Ji P."/>
            <person name="Sakyi L.B."/>
            <person name="Cui X."/>
            <person name="Yuan T."/>
            <person name="Jiang B."/>
            <person name="Yang W."/>
            <person name="Lam T.T.-Y."/>
            <person name="Chang Q."/>
            <person name="Ding S."/>
            <person name="Wang X."/>
            <person name="Zhu J."/>
            <person name="Ruan X."/>
            <person name="Zhao L."/>
            <person name="Wei J."/>
            <person name="Que T."/>
            <person name="Du C."/>
            <person name="Cheng J."/>
            <person name="Dai P."/>
            <person name="Han X."/>
            <person name="Huang E."/>
            <person name="Gao Y."/>
            <person name="Liu J."/>
            <person name="Shao H."/>
            <person name="Ye R."/>
            <person name="Li L."/>
            <person name="Wei W."/>
            <person name="Wang X."/>
            <person name="Wang C."/>
            <person name="Yang T."/>
            <person name="Huo Q."/>
            <person name="Li W."/>
            <person name="Guo W."/>
            <person name="Chen H."/>
            <person name="Zhou L."/>
            <person name="Ni X."/>
            <person name="Tian J."/>
            <person name="Zhou Y."/>
            <person name="Sheng Y."/>
            <person name="Liu T."/>
            <person name="Pan Y."/>
            <person name="Xia L."/>
            <person name="Li J."/>
            <person name="Zhao F."/>
            <person name="Cao W."/>
        </authorList>
    </citation>
    <scope>NUCLEOTIDE SEQUENCE</scope>
    <source>
        <strain evidence="1">Dsil-2018</strain>
    </source>
</reference>
<protein>
    <submittedName>
        <fullName evidence="1">Uncharacterized protein</fullName>
    </submittedName>
</protein>
<keyword evidence="2" id="KW-1185">Reference proteome</keyword>
<dbReference type="Proteomes" id="UP000821865">
    <property type="component" value="Chromosome 3"/>
</dbReference>
<accession>A0ACB8D714</accession>
<sequence length="257" mass="28405">MLPNKPGVEEPIAVRQENSYLEAQGEVDDENIPLGEGVFQKRLLIISVLTGVISYAQNELFWMSWREMDHWCRRPSAFFNMSVAAWKELAIPRYTNGSYSRCTVRVPLEGGIWARVEPCVQWEFDLDEHGNTAVSEWSVVCQRARLADAAQAAHLFAMTVTLMAVGPIADRIGRKTVGILALAVLLPTLAATGVASDLQTFIVVRSVTAAASVGLFVIRVLLFEITTTTRRLLYTTIGSTLVSHPAIVSIFRVRVEG</sequence>
<name>A0ACB8D714_DERSI</name>
<organism evidence="1 2">
    <name type="scientific">Dermacentor silvarum</name>
    <name type="common">Tick</name>
    <dbReference type="NCBI Taxonomy" id="543639"/>
    <lineage>
        <taxon>Eukaryota</taxon>
        <taxon>Metazoa</taxon>
        <taxon>Ecdysozoa</taxon>
        <taxon>Arthropoda</taxon>
        <taxon>Chelicerata</taxon>
        <taxon>Arachnida</taxon>
        <taxon>Acari</taxon>
        <taxon>Parasitiformes</taxon>
        <taxon>Ixodida</taxon>
        <taxon>Ixodoidea</taxon>
        <taxon>Ixodidae</taxon>
        <taxon>Rhipicephalinae</taxon>
        <taxon>Dermacentor</taxon>
    </lineage>
</organism>
<proteinExistence type="predicted"/>
<evidence type="ECO:0000313" key="2">
    <source>
        <dbReference type="Proteomes" id="UP000821865"/>
    </source>
</evidence>